<feature type="coiled-coil region" evidence="1">
    <location>
        <begin position="101"/>
        <end position="152"/>
    </location>
</feature>
<accession>A0A0F3MUJ9</accession>
<keyword evidence="1" id="KW-0175">Coiled coil</keyword>
<dbReference type="EMBL" id="LANQ01000001">
    <property type="protein sequence ID" value="KJV58244.1"/>
    <property type="molecule type" value="Genomic_DNA"/>
</dbReference>
<protein>
    <submittedName>
        <fullName evidence="2">Cassette chromosome recombinase B domain protein</fullName>
    </submittedName>
</protein>
<sequence>MRLGRKQGSYKYKEFIFRGLIKCGNTGKVVTSVIKKGVYTYLIVWDATNPERAIYIKEEKVLEEVEEVLESLQLEPKFLQEIITYITNSVNAEHEYYKKRIKELNAESIRLKDGMDRLMNLYIKGQISEEKHEEKRLELEQKRKEITKEIETRDKDDDSFTKMLVSLISTASSAYKIFKSSSVGQKRRLINLIFGNLILKPGKLDFMLRSPFDTLVNSPKTGEWYPRPDLNRQELTLHGF</sequence>
<name>A0A0F3MUJ9_RICFI</name>
<evidence type="ECO:0000313" key="2">
    <source>
        <dbReference type="EMBL" id="KJV58244.1"/>
    </source>
</evidence>
<organism evidence="2 3">
    <name type="scientific">Rickettsia felis str. Pedreira</name>
    <dbReference type="NCBI Taxonomy" id="1359196"/>
    <lineage>
        <taxon>Bacteria</taxon>
        <taxon>Pseudomonadati</taxon>
        <taxon>Pseudomonadota</taxon>
        <taxon>Alphaproteobacteria</taxon>
        <taxon>Rickettsiales</taxon>
        <taxon>Rickettsiaceae</taxon>
        <taxon>Rickettsieae</taxon>
        <taxon>Rickettsia</taxon>
        <taxon>spotted fever group</taxon>
    </lineage>
</organism>
<gene>
    <name evidence="2" type="ORF">RFEPED_0623</name>
</gene>
<dbReference type="Proteomes" id="UP000033475">
    <property type="component" value="Unassembled WGS sequence"/>
</dbReference>
<comment type="caution">
    <text evidence="2">The sequence shown here is derived from an EMBL/GenBank/DDBJ whole genome shotgun (WGS) entry which is preliminary data.</text>
</comment>
<dbReference type="AlphaFoldDB" id="A0A0F3MUJ9"/>
<proteinExistence type="predicted"/>
<reference evidence="2 3" key="1">
    <citation type="submission" date="2015-01" db="EMBL/GenBank/DDBJ databases">
        <title>Genome Sequencing of Rickettsiales.</title>
        <authorList>
            <person name="Daugherty S.C."/>
            <person name="Su Q."/>
            <person name="Abolude K."/>
            <person name="Beier-Sexton M."/>
            <person name="Carlyon J.A."/>
            <person name="Carter R."/>
            <person name="Day N.P."/>
            <person name="Dumler S.J."/>
            <person name="Dyachenko V."/>
            <person name="Godinez A."/>
            <person name="Kurtti T.J."/>
            <person name="Lichay M."/>
            <person name="Mullins K.E."/>
            <person name="Ott S."/>
            <person name="Pappas-Brown V."/>
            <person name="Paris D.H."/>
            <person name="Patel P."/>
            <person name="Richards A.L."/>
            <person name="Sadzewicz L."/>
            <person name="Sears K."/>
            <person name="Seidman D."/>
            <person name="Sengamalay N."/>
            <person name="Stenos J."/>
            <person name="Tallon L.J."/>
            <person name="Vincent G."/>
            <person name="Fraser C.M."/>
            <person name="Munderloh U."/>
            <person name="Dunning-Hotopp J.C."/>
        </authorList>
    </citation>
    <scope>NUCLEOTIDE SEQUENCE [LARGE SCALE GENOMIC DNA]</scope>
    <source>
        <strain evidence="2 3">Pedreira</strain>
    </source>
</reference>
<evidence type="ECO:0000256" key="1">
    <source>
        <dbReference type="SAM" id="Coils"/>
    </source>
</evidence>
<evidence type="ECO:0000313" key="3">
    <source>
        <dbReference type="Proteomes" id="UP000033475"/>
    </source>
</evidence>